<dbReference type="InterPro" id="IPR012341">
    <property type="entry name" value="6hp_glycosidase-like_sf"/>
</dbReference>
<dbReference type="EnsemblMetazoa" id="ADAC002356-RA">
    <property type="protein sequence ID" value="ADAC002356-PA"/>
    <property type="gene ID" value="ADAC002356"/>
</dbReference>
<dbReference type="STRING" id="43151.W5JRD0"/>
<dbReference type="GO" id="GO:0047402">
    <property type="term" value="F:protein-glucosylgalactosylhydroxylysine glucosidase activity"/>
    <property type="evidence" value="ECO:0007669"/>
    <property type="project" value="UniProtKB-EC"/>
</dbReference>
<dbReference type="HOGENOM" id="CLU_006285_4_2_1"/>
<evidence type="ECO:0000256" key="9">
    <source>
        <dbReference type="SAM" id="MobiDB-lite"/>
    </source>
</evidence>
<dbReference type="VEuPathDB" id="VectorBase:ADAC002356"/>
<dbReference type="PANTHER" id="PTHR11051:SF8">
    <property type="entry name" value="PROTEIN-GLUCOSYLGALACTOSYLHYDROXYLYSINE GLUCOSIDASE"/>
    <property type="match status" value="1"/>
</dbReference>
<organism evidence="12">
    <name type="scientific">Anopheles darlingi</name>
    <name type="common">Mosquito</name>
    <dbReference type="NCBI Taxonomy" id="43151"/>
    <lineage>
        <taxon>Eukaryota</taxon>
        <taxon>Metazoa</taxon>
        <taxon>Ecdysozoa</taxon>
        <taxon>Arthropoda</taxon>
        <taxon>Hexapoda</taxon>
        <taxon>Insecta</taxon>
        <taxon>Pterygota</taxon>
        <taxon>Neoptera</taxon>
        <taxon>Endopterygota</taxon>
        <taxon>Diptera</taxon>
        <taxon>Nematocera</taxon>
        <taxon>Culicoidea</taxon>
        <taxon>Culicidae</taxon>
        <taxon>Anophelinae</taxon>
        <taxon>Anopheles</taxon>
    </lineage>
</organism>
<evidence type="ECO:0000256" key="7">
    <source>
        <dbReference type="ARBA" id="ARBA00071505"/>
    </source>
</evidence>
<feature type="domain" description="Glycoside hydrolase family 65 central catalytic" evidence="11">
    <location>
        <begin position="358"/>
        <end position="565"/>
    </location>
</feature>
<keyword evidence="3" id="KW-0326">Glycosidase</keyword>
<keyword evidence="10" id="KW-0732">Signal</keyword>
<evidence type="ECO:0000256" key="8">
    <source>
        <dbReference type="ARBA" id="ARBA00079982"/>
    </source>
</evidence>
<dbReference type="AlphaFoldDB" id="W5JRD0"/>
<dbReference type="InterPro" id="IPR005195">
    <property type="entry name" value="Glyco_hydro_65_M"/>
</dbReference>
<proteinExistence type="inferred from homology"/>
<reference evidence="12" key="3">
    <citation type="journal article" date="2013" name="Nucleic Acids Res.">
        <title>The genome of Anopheles darlingi, the main neotropical malaria vector.</title>
        <authorList>
            <person name="Marinotti O."/>
            <person name="Cerqueira G.C."/>
            <person name="de Almeida L.G."/>
            <person name="Ferro M.I."/>
            <person name="Loreto E.L."/>
            <person name="Zaha A."/>
            <person name="Teixeira S.M."/>
            <person name="Wespiser A.R."/>
            <person name="Almeida E Silva A."/>
            <person name="Schlindwein A.D."/>
            <person name="Pacheco A.C."/>
            <person name="Silva A.L."/>
            <person name="Graveley B.R."/>
            <person name="Walenz B.P."/>
            <person name="Lima Bde A."/>
            <person name="Ribeiro C.A."/>
            <person name="Nunes-Silva C.G."/>
            <person name="de Carvalho C.R."/>
            <person name="Soares C.M."/>
            <person name="de Menezes C.B."/>
            <person name="Matiolli C."/>
            <person name="Caffrey D."/>
            <person name="Araujo D.A."/>
            <person name="de Oliveira D.M."/>
            <person name="Golenbock D."/>
            <person name="Grisard E.C."/>
            <person name="Fantinatti-Garboggini F."/>
            <person name="de Carvalho F.M."/>
            <person name="Barcellos F.G."/>
            <person name="Prosdocimi F."/>
            <person name="May G."/>
            <person name="Azevedo Junior G.M."/>
            <person name="Guimaraes G.M."/>
            <person name="Goldman G.H."/>
            <person name="Padilha I.Q."/>
            <person name="Batista Jda S."/>
            <person name="Ferro J.A."/>
            <person name="Ribeiro J.M."/>
            <person name="Fietto J.L."/>
            <person name="Dabbas K.M."/>
            <person name="Cerdeira L."/>
            <person name="Agnez-Lima L.F."/>
            <person name="Brocchi M."/>
            <person name="de Carvalho M.O."/>
            <person name="Teixeira Mde M."/>
            <person name="Diniz Maia Mde M."/>
            <person name="Goldman M.H."/>
            <person name="Cruz Schneider M.P."/>
            <person name="Felipe M.S."/>
            <person name="Hungria M."/>
            <person name="Nicolas M.F."/>
            <person name="Pereira M."/>
            <person name="Montes M.A."/>
            <person name="Cantao M.E."/>
            <person name="Vincentz M."/>
            <person name="Rafael M.S."/>
            <person name="Silverman N."/>
            <person name="Stoco P.H."/>
            <person name="Souza R.C."/>
            <person name="Vicentini R."/>
            <person name="Gazzinelli R.T."/>
            <person name="Neves Rde O."/>
            <person name="Silva R."/>
            <person name="Astolfi-Filho S."/>
            <person name="Maciel T.E."/>
            <person name="Urmenyi T.P."/>
            <person name="Tadei W.P."/>
            <person name="Camargo E.P."/>
            <person name="de Vasconcelos A.T."/>
        </authorList>
    </citation>
    <scope>NUCLEOTIDE SEQUENCE</scope>
</reference>
<dbReference type="EMBL" id="ADMH02000567">
    <property type="protein sequence ID" value="ETN65863.1"/>
    <property type="molecule type" value="Genomic_DNA"/>
</dbReference>
<evidence type="ECO:0000256" key="2">
    <source>
        <dbReference type="ARBA" id="ARBA00022801"/>
    </source>
</evidence>
<evidence type="ECO:0000259" key="11">
    <source>
        <dbReference type="Pfam" id="PF03632"/>
    </source>
</evidence>
<evidence type="ECO:0000256" key="10">
    <source>
        <dbReference type="SAM" id="SignalP"/>
    </source>
</evidence>
<dbReference type="eggNOG" id="KOG4125">
    <property type="taxonomic scope" value="Eukaryota"/>
</dbReference>
<dbReference type="OMA" id="DKAWPIA"/>
<evidence type="ECO:0000313" key="12">
    <source>
        <dbReference type="EMBL" id="ETN65863.1"/>
    </source>
</evidence>
<dbReference type="SUPFAM" id="SSF48208">
    <property type="entry name" value="Six-hairpin glycosidases"/>
    <property type="match status" value="1"/>
</dbReference>
<feature type="chain" id="PRO_5010155848" description="Protein-glucosylgalactosylhydroxylysine glucosidase" evidence="10">
    <location>
        <begin position="22"/>
        <end position="718"/>
    </location>
</feature>
<evidence type="ECO:0000256" key="5">
    <source>
        <dbReference type="ARBA" id="ARBA00053339"/>
    </source>
</evidence>
<accession>W5JRD0</accession>
<comment type="function">
    <text evidence="5">Catalyzes the hydrolysis of glucose from the disaccharide unit linked to hydroxylysine residues of collagen and collagen-like proteins.</text>
</comment>
<dbReference type="FunCoup" id="W5JRD0">
    <property type="interactions" value="7"/>
</dbReference>
<evidence type="ECO:0000256" key="1">
    <source>
        <dbReference type="ARBA" id="ARBA00006768"/>
    </source>
</evidence>
<dbReference type="GO" id="GO:0005975">
    <property type="term" value="P:carbohydrate metabolic process"/>
    <property type="evidence" value="ECO:0007669"/>
    <property type="project" value="InterPro"/>
</dbReference>
<gene>
    <name evidence="12" type="ORF">AND_002356</name>
</gene>
<dbReference type="VEuPathDB" id="VectorBase:ADAR2_008716"/>
<name>W5JRD0_ANODA</name>
<evidence type="ECO:0000313" key="13">
    <source>
        <dbReference type="EnsemblMetazoa" id="ADAC002356-PA"/>
    </source>
</evidence>
<evidence type="ECO:0000256" key="4">
    <source>
        <dbReference type="ARBA" id="ARBA00051415"/>
    </source>
</evidence>
<sequence>MPFRSTYLYVMFAGLLTLGIAVGSGHTSAELPTRPSTVTSGRSRTDVDKRTGPRKLTGSSAFLDNRNWTLPTLANGHLGFTVFEDAVYMGGLYGGAAGLSHRARIPNVANIRPAIGCYQGTTQEHCTETLDMEQGVFRVEFSQHSVPPANRFRLVHTLYPHALYTRLIVNQFFIERLDARNAETISVPLMPSVPFFSEDIAFEPIRTVQFRSSAPANQNHLIYESCGKTVEVEDPIHQPSVSPVCVVWNHVPERLTLPQTERTVTFTFLMSVDGEESSAHNELKTALGLPPDELLRAHTSLWRSFWERFDILTTGNEPLQRAVWASIFYLVSNLPFAPSGHNGLSPTGLGRGGGSNLDDYEGHSFWDTEIWMLPVLNVIDRSYARSLLQYRIARLEVAKELAAELGYGGARYPWESGFTGTEVTQPCCPAVAQYQHHITADISFGLRQHLAATQDLEWLCSSGAHRMAAEIASFWASRVTFNQTGTAQYDIAAVMGPDEDHENVTNNAYTNVVAGYALYFGDFASCLCAESNELQEDHWDAIAKHIKLPYDPDRDYHPQYDGYNQGTTIKQADTVLLGYPLQYAGMRRSTRSNDLRVYESVTRVSGPAMTWAMHSINHLDLGELEQAAINFNRSYQPYIRGPFQVWYELQQPDRGAQNFLTGAGGFLQSLLFGYGGLRLHLDRLELRPSIGGNVVGATARKLRIDYQRSAVSRSAYHH</sequence>
<dbReference type="InterPro" id="IPR008928">
    <property type="entry name" value="6-hairpin_glycosidase_sf"/>
</dbReference>
<dbReference type="Pfam" id="PF03632">
    <property type="entry name" value="Glyco_hydro_65m"/>
    <property type="match status" value="1"/>
</dbReference>
<keyword evidence="14" id="KW-1185">Reference proteome</keyword>
<evidence type="ECO:0000313" key="14">
    <source>
        <dbReference type="Proteomes" id="UP000000673"/>
    </source>
</evidence>
<dbReference type="Proteomes" id="UP000000673">
    <property type="component" value="Unassembled WGS sequence"/>
</dbReference>
<dbReference type="EC" id="3.2.1.107" evidence="6"/>
<reference evidence="13" key="4">
    <citation type="submission" date="2015-06" db="UniProtKB">
        <authorList>
            <consortium name="EnsemblMetazoa"/>
        </authorList>
    </citation>
    <scope>IDENTIFICATION</scope>
</reference>
<evidence type="ECO:0000256" key="6">
    <source>
        <dbReference type="ARBA" id="ARBA00066430"/>
    </source>
</evidence>
<reference evidence="12 14" key="1">
    <citation type="journal article" date="2010" name="BMC Genomics">
        <title>Combination of measures distinguishes pre-miRNAs from other stem-loops in the genome of the newly sequenced Anopheles darlingi.</title>
        <authorList>
            <person name="Mendes N.D."/>
            <person name="Freitas A.T."/>
            <person name="Vasconcelos A.T."/>
            <person name="Sagot M.F."/>
        </authorList>
    </citation>
    <scope>NUCLEOTIDE SEQUENCE</scope>
</reference>
<protein>
    <recommendedName>
        <fullName evidence="7">Protein-glucosylgalactosylhydroxylysine glucosidase</fullName>
        <ecNumber evidence="6">3.2.1.107</ecNumber>
    </recommendedName>
    <alternativeName>
        <fullName evidence="8">Acid trehalase-like protein 1</fullName>
    </alternativeName>
</protein>
<evidence type="ECO:0000256" key="3">
    <source>
        <dbReference type="ARBA" id="ARBA00023295"/>
    </source>
</evidence>
<feature type="region of interest" description="Disordered" evidence="9">
    <location>
        <begin position="26"/>
        <end position="56"/>
    </location>
</feature>
<feature type="signal peptide" evidence="10">
    <location>
        <begin position="1"/>
        <end position="21"/>
    </location>
</feature>
<keyword evidence="2" id="KW-0378">Hydrolase</keyword>
<dbReference type="Gene3D" id="1.50.10.10">
    <property type="match status" value="1"/>
</dbReference>
<comment type="similarity">
    <text evidence="1">Belongs to the glycosyl hydrolase 65 family.</text>
</comment>
<comment type="catalytic activity">
    <reaction evidence="4">
        <text>(5R)-5-O-[alpha-D-glucosyl-(1-&gt;2)-beta-D-galactosyl]-5-hydroxy-L-lysyl-[collagen] + H2O = (5R)-5-O-(beta-D-galactosyl)-5-hydroxy-L-lysyl-[collagen] + D-glucose</text>
        <dbReference type="Rhea" id="RHEA:11068"/>
        <dbReference type="Rhea" id="RHEA-COMP:12753"/>
        <dbReference type="Rhea" id="RHEA-COMP:12754"/>
        <dbReference type="ChEBI" id="CHEBI:4167"/>
        <dbReference type="ChEBI" id="CHEBI:15377"/>
        <dbReference type="ChEBI" id="CHEBI:133443"/>
        <dbReference type="ChEBI" id="CHEBI:133452"/>
        <dbReference type="EC" id="3.2.1.107"/>
    </reaction>
</comment>
<dbReference type="FunFam" id="1.50.10.10:FF:000023">
    <property type="entry name" value="Protein-glucosylgalactosylhydroxylysine glucosidase"/>
    <property type="match status" value="1"/>
</dbReference>
<dbReference type="PANTHER" id="PTHR11051">
    <property type="entry name" value="GLYCOSYL HYDROLASE-RELATED"/>
    <property type="match status" value="1"/>
</dbReference>
<reference evidence="12" key="2">
    <citation type="submission" date="2010-05" db="EMBL/GenBank/DDBJ databases">
        <authorList>
            <person name="Almeida L.G."/>
            <person name="Nicolas M.F."/>
            <person name="Souza R.C."/>
            <person name="Vasconcelos A.T.R."/>
        </authorList>
    </citation>
    <scope>NUCLEOTIDE SEQUENCE</scope>
</reference>